<dbReference type="InterPro" id="IPR019546">
    <property type="entry name" value="TAT_signal_bac_arc"/>
</dbReference>
<dbReference type="STRING" id="553469.SAMN04487947_0299"/>
<name>A0A1I6FZD2_9EURY</name>
<dbReference type="RefSeq" id="WP_089803971.1">
    <property type="nucleotide sequence ID" value="NZ_FOYT01000001.1"/>
</dbReference>
<keyword evidence="2" id="KW-1185">Reference proteome</keyword>
<dbReference type="PROSITE" id="PS51318">
    <property type="entry name" value="TAT"/>
    <property type="match status" value="1"/>
</dbReference>
<dbReference type="EMBL" id="FOYT01000001">
    <property type="protein sequence ID" value="SFR35315.1"/>
    <property type="molecule type" value="Genomic_DNA"/>
</dbReference>
<dbReference type="NCBIfam" id="TIGR01409">
    <property type="entry name" value="TAT_signal_seq"/>
    <property type="match status" value="1"/>
</dbReference>
<dbReference type="PROSITE" id="PS51257">
    <property type="entry name" value="PROKAR_LIPOPROTEIN"/>
    <property type="match status" value="1"/>
</dbReference>
<protein>
    <submittedName>
        <fullName evidence="1">Tat (Twin-arginine translocation) pathway signal sequence</fullName>
    </submittedName>
</protein>
<organism evidence="1 2">
    <name type="scientific">Halogeometricum rufum</name>
    <dbReference type="NCBI Taxonomy" id="553469"/>
    <lineage>
        <taxon>Archaea</taxon>
        <taxon>Methanobacteriati</taxon>
        <taxon>Methanobacteriota</taxon>
        <taxon>Stenosarchaea group</taxon>
        <taxon>Halobacteria</taxon>
        <taxon>Halobacteriales</taxon>
        <taxon>Haloferacaceae</taxon>
        <taxon>Halogeometricum</taxon>
    </lineage>
</organism>
<evidence type="ECO:0000313" key="2">
    <source>
        <dbReference type="Proteomes" id="UP000198531"/>
    </source>
</evidence>
<proteinExistence type="predicted"/>
<dbReference type="AlphaFoldDB" id="A0A1I6FZD2"/>
<gene>
    <name evidence="1" type="ORF">SAMN04487947_0299</name>
</gene>
<accession>A0A1I6FZD2</accession>
<sequence length="211" mass="22869">MPSRRDFLAGAGVAAATGLAGCLGGDSLPAVVPRDGTIDPRRTAATPVDYDVTRLGFGDRGRTVARSVLYERDDGTLLLFSEPHLVSARLDADWKAAGVTVAHDWTPSDGDGDADLSSHDSAFVRADETRRTPYRLGVETGPATCRWTFRVRPPTSSTVVPGFRSAFRPATPPTPGDSVVDVLTDARVSNWRVRRDRFVGRVELTYRPDDE</sequence>
<dbReference type="InterPro" id="IPR006311">
    <property type="entry name" value="TAT_signal"/>
</dbReference>
<dbReference type="Proteomes" id="UP000198531">
    <property type="component" value="Unassembled WGS sequence"/>
</dbReference>
<evidence type="ECO:0000313" key="1">
    <source>
        <dbReference type="EMBL" id="SFR35315.1"/>
    </source>
</evidence>
<reference evidence="2" key="1">
    <citation type="submission" date="2016-10" db="EMBL/GenBank/DDBJ databases">
        <authorList>
            <person name="Varghese N."/>
            <person name="Submissions S."/>
        </authorList>
    </citation>
    <scope>NUCLEOTIDE SEQUENCE [LARGE SCALE GENOMIC DNA]</scope>
    <source>
        <strain evidence="2">CGMCC 1.7736</strain>
    </source>
</reference>